<dbReference type="PROSITE" id="PS00027">
    <property type="entry name" value="HOMEOBOX_1"/>
    <property type="match status" value="1"/>
</dbReference>
<reference evidence="15" key="1">
    <citation type="submission" date="2025-08" db="UniProtKB">
        <authorList>
            <consortium name="RefSeq"/>
        </authorList>
    </citation>
    <scope>IDENTIFICATION</scope>
    <source>
        <tissue evidence="15">Leaf</tissue>
    </source>
</reference>
<dbReference type="OrthoDB" id="6159439at2759"/>
<dbReference type="PROSITE" id="PS50071">
    <property type="entry name" value="HOMEOBOX_2"/>
    <property type="match status" value="1"/>
</dbReference>
<comment type="subcellular location">
    <subcellularLocation>
        <location evidence="1 8 9">Nucleus</location>
    </subcellularLocation>
</comment>
<keyword evidence="5 10" id="KW-0804">Transcription</keyword>
<dbReference type="SUPFAM" id="SSF46689">
    <property type="entry name" value="Homeodomain-like"/>
    <property type="match status" value="1"/>
</dbReference>
<dbReference type="Gene3D" id="1.10.10.60">
    <property type="entry name" value="Homeodomain-like"/>
    <property type="match status" value="1"/>
</dbReference>
<dbReference type="InterPro" id="IPR001356">
    <property type="entry name" value="HD"/>
</dbReference>
<dbReference type="Pfam" id="PF00046">
    <property type="entry name" value="Homeodomain"/>
    <property type="match status" value="1"/>
</dbReference>
<keyword evidence="2 10" id="KW-0805">Transcription regulation</keyword>
<evidence type="ECO:0000256" key="3">
    <source>
        <dbReference type="ARBA" id="ARBA00023125"/>
    </source>
</evidence>
<dbReference type="RefSeq" id="XP_030521699.1">
    <property type="nucleotide sequence ID" value="XM_030665839.2"/>
</dbReference>
<evidence type="ECO:0000256" key="7">
    <source>
        <dbReference type="ARBA" id="ARBA00025748"/>
    </source>
</evidence>
<protein>
    <recommendedName>
        <fullName evidence="10">Homeobox-leucine zipper protein</fullName>
    </recommendedName>
    <alternativeName>
        <fullName evidence="10">HD-ZIP protein</fullName>
    </alternativeName>
    <alternativeName>
        <fullName evidence="10">Homeodomain transcription factor</fullName>
    </alternativeName>
</protein>
<evidence type="ECO:0000313" key="15">
    <source>
        <dbReference type="RefSeq" id="XP_030521699.1"/>
    </source>
</evidence>
<evidence type="ECO:0000256" key="12">
    <source>
        <dbReference type="SAM" id="MobiDB-lite"/>
    </source>
</evidence>
<dbReference type="GO" id="GO:0043565">
    <property type="term" value="F:sequence-specific DNA binding"/>
    <property type="evidence" value="ECO:0007669"/>
    <property type="project" value="InterPro"/>
</dbReference>
<proteinExistence type="inferred from homology"/>
<dbReference type="GO" id="GO:0045893">
    <property type="term" value="P:positive regulation of DNA-templated transcription"/>
    <property type="evidence" value="ECO:0007669"/>
    <property type="project" value="TreeGrafter"/>
</dbReference>
<evidence type="ECO:0000256" key="4">
    <source>
        <dbReference type="ARBA" id="ARBA00023155"/>
    </source>
</evidence>
<sequence length="312" mass="35134">MAGGGCGGSAAIASLLQNQRVSSSSDAFFFYGSSFSLGSRSMVSFEGANGVNESKNSFFQAFDHHEIGEEDLDDYFHQPEKKRRLTTEQVHFLEKNFELENKLEPERKIQLAKDLGLQPRQVAIWFQNRRARWKTKQLEKEYEDLQASYNSLKADCDSLLNENDKLKAEVLVLTDKLLIKARGTKNSKPAKTSSRGPLENPVTCSNDEEERISTVPFKQEDICPGKSEILDSGSPNGGYSPLIEHGDSSYAFEPDLSDTSLDEEDVQNENNLQHPCVFPKLEETQDDYPIPSANSCHFGFAPEDQAFWPWPY</sequence>
<evidence type="ECO:0000313" key="14">
    <source>
        <dbReference type="Proteomes" id="UP000827889"/>
    </source>
</evidence>
<feature type="DNA-binding region" description="Homeobox" evidence="8">
    <location>
        <begin position="78"/>
        <end position="137"/>
    </location>
</feature>
<dbReference type="Proteomes" id="UP000827889">
    <property type="component" value="Chromosome 7"/>
</dbReference>
<evidence type="ECO:0000256" key="11">
    <source>
        <dbReference type="SAM" id="Coils"/>
    </source>
</evidence>
<dbReference type="PANTHER" id="PTHR24326:SF606">
    <property type="entry name" value="HOMEOBOX-LEUCINE ZIPPER PROTEIN ATHB-54"/>
    <property type="match status" value="1"/>
</dbReference>
<feature type="region of interest" description="Disordered" evidence="12">
    <location>
        <begin position="184"/>
        <end position="208"/>
    </location>
</feature>
<organism evidence="14 15">
    <name type="scientific">Rhodamnia argentea</name>
    <dbReference type="NCBI Taxonomy" id="178133"/>
    <lineage>
        <taxon>Eukaryota</taxon>
        <taxon>Viridiplantae</taxon>
        <taxon>Streptophyta</taxon>
        <taxon>Embryophyta</taxon>
        <taxon>Tracheophyta</taxon>
        <taxon>Spermatophyta</taxon>
        <taxon>Magnoliopsida</taxon>
        <taxon>eudicotyledons</taxon>
        <taxon>Gunneridae</taxon>
        <taxon>Pentapetalae</taxon>
        <taxon>rosids</taxon>
        <taxon>malvids</taxon>
        <taxon>Myrtales</taxon>
        <taxon>Myrtaceae</taxon>
        <taxon>Myrtoideae</taxon>
        <taxon>Myrteae</taxon>
        <taxon>Australasian group</taxon>
        <taxon>Rhodamnia</taxon>
    </lineage>
</organism>
<dbReference type="InterPro" id="IPR009057">
    <property type="entry name" value="Homeodomain-like_sf"/>
</dbReference>
<evidence type="ECO:0000256" key="9">
    <source>
        <dbReference type="RuleBase" id="RU000682"/>
    </source>
</evidence>
<dbReference type="InterPro" id="IPR045224">
    <property type="entry name" value="HDZip_class_I_plant"/>
</dbReference>
<evidence type="ECO:0000256" key="1">
    <source>
        <dbReference type="ARBA" id="ARBA00004123"/>
    </source>
</evidence>
<keyword evidence="14" id="KW-1185">Reference proteome</keyword>
<dbReference type="CDD" id="cd00086">
    <property type="entry name" value="homeodomain"/>
    <property type="match status" value="1"/>
</dbReference>
<evidence type="ECO:0000256" key="10">
    <source>
        <dbReference type="RuleBase" id="RU369038"/>
    </source>
</evidence>
<dbReference type="InterPro" id="IPR017970">
    <property type="entry name" value="Homeobox_CS"/>
</dbReference>
<dbReference type="InterPro" id="IPR000047">
    <property type="entry name" value="HTH_motif"/>
</dbReference>
<feature type="compositionally biased region" description="Polar residues" evidence="12">
    <location>
        <begin position="184"/>
        <end position="195"/>
    </location>
</feature>
<dbReference type="Pfam" id="PF02183">
    <property type="entry name" value="HALZ"/>
    <property type="match status" value="1"/>
</dbReference>
<comment type="function">
    <text evidence="10">Transcription factor.</text>
</comment>
<name>A0A8B8NI17_9MYRT</name>
<dbReference type="PRINTS" id="PR00031">
    <property type="entry name" value="HTHREPRESSR"/>
</dbReference>
<evidence type="ECO:0000256" key="6">
    <source>
        <dbReference type="ARBA" id="ARBA00023242"/>
    </source>
</evidence>
<dbReference type="FunFam" id="1.10.10.60:FF:000159">
    <property type="entry name" value="Homeobox-leucine zipper protein HAT5"/>
    <property type="match status" value="1"/>
</dbReference>
<gene>
    <name evidence="15" type="primary">LOC115734865</name>
</gene>
<dbReference type="GO" id="GO:0000981">
    <property type="term" value="F:DNA-binding transcription factor activity, RNA polymerase II-specific"/>
    <property type="evidence" value="ECO:0007669"/>
    <property type="project" value="UniProtKB-UniRule"/>
</dbReference>
<keyword evidence="4 8" id="KW-0371">Homeobox</keyword>
<dbReference type="GO" id="GO:0005634">
    <property type="term" value="C:nucleus"/>
    <property type="evidence" value="ECO:0007669"/>
    <property type="project" value="UniProtKB-SubCell"/>
</dbReference>
<dbReference type="KEGG" id="rarg:115734865"/>
<dbReference type="InterPro" id="IPR003106">
    <property type="entry name" value="Leu_zip_homeo"/>
</dbReference>
<evidence type="ECO:0000256" key="5">
    <source>
        <dbReference type="ARBA" id="ARBA00023163"/>
    </source>
</evidence>
<evidence type="ECO:0000256" key="8">
    <source>
        <dbReference type="PROSITE-ProRule" id="PRU00108"/>
    </source>
</evidence>
<evidence type="ECO:0000259" key="13">
    <source>
        <dbReference type="PROSITE" id="PS50071"/>
    </source>
</evidence>
<comment type="similarity">
    <text evidence="7 10">Belongs to the HD-ZIP homeobox family. Class I subfamily.</text>
</comment>
<keyword evidence="3 8" id="KW-0238">DNA-binding</keyword>
<feature type="domain" description="Homeobox" evidence="13">
    <location>
        <begin position="76"/>
        <end position="136"/>
    </location>
</feature>
<dbReference type="GeneID" id="115734865"/>
<dbReference type="AlphaFoldDB" id="A0A8B8NI17"/>
<dbReference type="SMART" id="SM00389">
    <property type="entry name" value="HOX"/>
    <property type="match status" value="1"/>
</dbReference>
<keyword evidence="6 8" id="KW-0539">Nucleus</keyword>
<evidence type="ECO:0000256" key="2">
    <source>
        <dbReference type="ARBA" id="ARBA00023015"/>
    </source>
</evidence>
<accession>A0A8B8NI17</accession>
<feature type="coiled-coil region" evidence="11">
    <location>
        <begin position="128"/>
        <end position="176"/>
    </location>
</feature>
<dbReference type="PANTHER" id="PTHR24326">
    <property type="entry name" value="HOMEOBOX-LEUCINE ZIPPER PROTEIN"/>
    <property type="match status" value="1"/>
</dbReference>
<keyword evidence="11" id="KW-0175">Coiled coil</keyword>
<dbReference type="GO" id="GO:0042802">
    <property type="term" value="F:identical protein binding"/>
    <property type="evidence" value="ECO:0007669"/>
    <property type="project" value="UniProtKB-ARBA"/>
</dbReference>